<dbReference type="InterPro" id="IPR017927">
    <property type="entry name" value="FAD-bd_FR_type"/>
</dbReference>
<feature type="coiled-coil region" evidence="6">
    <location>
        <begin position="284"/>
        <end position="311"/>
    </location>
</feature>
<dbReference type="EMBL" id="CAJNNV010028282">
    <property type="protein sequence ID" value="CAE8623980.1"/>
    <property type="molecule type" value="Genomic_DNA"/>
</dbReference>
<evidence type="ECO:0008006" key="13">
    <source>
        <dbReference type="Google" id="ProtNLM"/>
    </source>
</evidence>
<feature type="domain" description="Cytochrome b5 heme-binding" evidence="9">
    <location>
        <begin position="305"/>
        <end position="381"/>
    </location>
</feature>
<accession>A0A813GA89</accession>
<evidence type="ECO:0000256" key="6">
    <source>
        <dbReference type="SAM" id="Coils"/>
    </source>
</evidence>
<feature type="binding site" evidence="5">
    <location>
        <position position="834"/>
    </location>
    <ligand>
        <name>FAD</name>
        <dbReference type="ChEBI" id="CHEBI:57692"/>
    </ligand>
</feature>
<dbReference type="PANTHER" id="PTHR19370">
    <property type="entry name" value="NADH-CYTOCHROME B5 REDUCTASE"/>
    <property type="match status" value="1"/>
</dbReference>
<feature type="binding site" evidence="5">
    <location>
        <position position="802"/>
    </location>
    <ligand>
        <name>FAD</name>
        <dbReference type="ChEBI" id="CHEBI:57692"/>
    </ligand>
</feature>
<dbReference type="Pfam" id="PF00970">
    <property type="entry name" value="FAD_binding_6"/>
    <property type="match status" value="1"/>
</dbReference>
<keyword evidence="6" id="KW-0175">Coiled coil</keyword>
<feature type="non-terminal residue" evidence="11">
    <location>
        <position position="1"/>
    </location>
</feature>
<feature type="binding site" evidence="5">
    <location>
        <position position="887"/>
    </location>
    <ligand>
        <name>FAD</name>
        <dbReference type="ChEBI" id="CHEBI:57692"/>
    </ligand>
</feature>
<feature type="transmembrane region" description="Helical" evidence="8">
    <location>
        <begin position="702"/>
        <end position="721"/>
    </location>
</feature>
<keyword evidence="8" id="KW-0812">Transmembrane</keyword>
<evidence type="ECO:0000256" key="8">
    <source>
        <dbReference type="SAM" id="Phobius"/>
    </source>
</evidence>
<keyword evidence="12" id="KW-1185">Reference proteome</keyword>
<feature type="binding site" evidence="5">
    <location>
        <position position="835"/>
    </location>
    <ligand>
        <name>FAD</name>
        <dbReference type="ChEBI" id="CHEBI:57692"/>
    </ligand>
</feature>
<feature type="domain" description="FAD-binding FR-type" evidence="10">
    <location>
        <begin position="735"/>
        <end position="860"/>
    </location>
</feature>
<evidence type="ECO:0000313" key="11">
    <source>
        <dbReference type="EMBL" id="CAE8623980.1"/>
    </source>
</evidence>
<sequence>PRASFGFLNYSTSTSLRVSHMPRFAGCSMFHFALIAGLASAIFQACQADQQQQHEERGALHKGVVGEAAERYEGECHSGLLQKGAQKVLPLQHIPPQSAVSLATSNNNSSNDNNNNNSNNNNIDASEAELPSGAARTLLQRRPDVLWGLMSASWLKRVADAARDQAELWQRLGRLEEPASSSQSSGTLLVQKWLPTVSDYQALEGLVLRNASSEALQEELSGLEQLLILIAGQEWGNPLPDDPSIRAHYQQKIRARSWAFSIAIALFCYFLACQDQVVVSSDGEEEEESRLQKETEENESFTSNLRKITHEELKSHAQLGDLWLAIGGVVCDLSEFTAVHPGGYELLVQYAGTEATAAFQEVGHSQFSLSVVREKAIGVLASPEEAKSLKPGEADTKQLVPEGGSKSWVGRIFTKEDPYHLHKTMGCLIVIQFLFRSGMVMSGTRFDGLDAGGFGKDYFSLACVWLCAALQFSSFKFHVPRNRILGAPMIWQEWRAHNAIFVLRHVIGFTIRWYAWRIGSHGGPQESWLLLGMFGTLLWQLWSVDVVTAQLREDQNESLTATWPFWKGCPNWVERFLKFYYTVAQFMASLMMTFMDRSLYGAYLVIFPFQWASFLMTLVRKGAITTRAYHVLYLWSLMQVMVLILINLDATGWIATWFLWVVMYVVRVMGVNKYSLWIGVFLPSFVVYWADSPWLLVNSSYIGLFPFVCWGVSAILQWSFARGGLEKRSRRYLESRTKPLTLVQREKVSESLYWLRFQIPYGYSSGLAPGQHVRIHCLNPSKDKETWNGRHNLEKQAATLSRSYTPVSDSQSPMLDLLVRHYPAETAFADGGRVSTYLTKEVQIGQQVPISGPHGHKVYHGQGLFLMGQKLVYARRCLCLVGGSGVTPALAVLRELRAEMRDTKGSEGYVKEFCLLHVTRDADALPSSWYEAPLAVGQLYPKDSDEQLPCRVSTFNTTNSLSSRSGRREELESKARETFPDPARDVVVLVCGPRQFVSDLCLPLLQDLGYKQIITLW</sequence>
<keyword evidence="4" id="KW-0560">Oxidoreductase</keyword>
<dbReference type="Proteomes" id="UP000654075">
    <property type="component" value="Unassembled WGS sequence"/>
</dbReference>
<evidence type="ECO:0000259" key="9">
    <source>
        <dbReference type="PROSITE" id="PS50255"/>
    </source>
</evidence>
<feature type="binding site" evidence="5">
    <location>
        <position position="818"/>
    </location>
    <ligand>
        <name>FAD</name>
        <dbReference type="ChEBI" id="CHEBI:57692"/>
    </ligand>
</feature>
<dbReference type="Gene3D" id="3.40.50.80">
    <property type="entry name" value="Nucleotide-binding domain of ferredoxin-NADP reductase (FNR) module"/>
    <property type="match status" value="1"/>
</dbReference>
<dbReference type="InterPro" id="IPR001834">
    <property type="entry name" value="CBR-like"/>
</dbReference>
<keyword evidence="2 5" id="KW-0285">Flavoprotein</keyword>
<dbReference type="Pfam" id="PF00173">
    <property type="entry name" value="Cyt-b5"/>
    <property type="match status" value="1"/>
</dbReference>
<dbReference type="InterPro" id="IPR036400">
    <property type="entry name" value="Cyt_B5-like_heme/steroid_sf"/>
</dbReference>
<feature type="compositionally biased region" description="Low complexity" evidence="7">
    <location>
        <begin position="105"/>
        <end position="122"/>
    </location>
</feature>
<dbReference type="Gene3D" id="2.40.30.10">
    <property type="entry name" value="Translation factors"/>
    <property type="match status" value="1"/>
</dbReference>
<feature type="transmembrane region" description="Helical" evidence="8">
    <location>
        <begin position="600"/>
        <end position="619"/>
    </location>
</feature>
<evidence type="ECO:0000256" key="4">
    <source>
        <dbReference type="ARBA" id="ARBA00023002"/>
    </source>
</evidence>
<dbReference type="GO" id="GO:0016491">
    <property type="term" value="F:oxidoreductase activity"/>
    <property type="evidence" value="ECO:0007669"/>
    <property type="project" value="UniProtKB-KW"/>
</dbReference>
<dbReference type="InterPro" id="IPR001199">
    <property type="entry name" value="Cyt_B5-like_heme/steroid-bd"/>
</dbReference>
<keyword evidence="8" id="KW-1133">Transmembrane helix</keyword>
<evidence type="ECO:0000256" key="3">
    <source>
        <dbReference type="ARBA" id="ARBA00022827"/>
    </source>
</evidence>
<dbReference type="SUPFAM" id="SSF63380">
    <property type="entry name" value="Riboflavin synthase domain-like"/>
    <property type="match status" value="1"/>
</dbReference>
<dbReference type="SUPFAM" id="SSF52343">
    <property type="entry name" value="Ferredoxin reductase-like, C-terminal NADP-linked domain"/>
    <property type="match status" value="1"/>
</dbReference>
<dbReference type="Gene3D" id="3.10.120.10">
    <property type="entry name" value="Cytochrome b5-like heme/steroid binding domain"/>
    <property type="match status" value="1"/>
</dbReference>
<keyword evidence="3 5" id="KW-0274">FAD</keyword>
<dbReference type="AlphaFoldDB" id="A0A813GA89"/>
<dbReference type="InterPro" id="IPR008333">
    <property type="entry name" value="Cbr1-like_FAD-bd_dom"/>
</dbReference>
<dbReference type="CDD" id="cd06183">
    <property type="entry name" value="cyt_b5_reduct_like"/>
    <property type="match status" value="1"/>
</dbReference>
<feature type="transmembrane region" description="Helical" evidence="8">
    <location>
        <begin position="674"/>
        <end position="690"/>
    </location>
</feature>
<dbReference type="PROSITE" id="PS50255">
    <property type="entry name" value="CYTOCHROME_B5_2"/>
    <property type="match status" value="1"/>
</dbReference>
<keyword evidence="8" id="KW-0472">Membrane</keyword>
<dbReference type="SMART" id="SM01117">
    <property type="entry name" value="Cyt-b5"/>
    <property type="match status" value="1"/>
</dbReference>
<reference evidence="11" key="1">
    <citation type="submission" date="2021-02" db="EMBL/GenBank/DDBJ databases">
        <authorList>
            <person name="Dougan E. K."/>
            <person name="Rhodes N."/>
            <person name="Thang M."/>
            <person name="Chan C."/>
        </authorList>
    </citation>
    <scope>NUCLEOTIDE SEQUENCE</scope>
</reference>
<dbReference type="SUPFAM" id="SSF55856">
    <property type="entry name" value="Cytochrome b5-like heme/steroid binding domain"/>
    <property type="match status" value="1"/>
</dbReference>
<evidence type="ECO:0000256" key="1">
    <source>
        <dbReference type="ARBA" id="ARBA00001974"/>
    </source>
</evidence>
<organism evidence="11 12">
    <name type="scientific">Polarella glacialis</name>
    <name type="common">Dinoflagellate</name>
    <dbReference type="NCBI Taxonomy" id="89957"/>
    <lineage>
        <taxon>Eukaryota</taxon>
        <taxon>Sar</taxon>
        <taxon>Alveolata</taxon>
        <taxon>Dinophyceae</taxon>
        <taxon>Suessiales</taxon>
        <taxon>Suessiaceae</taxon>
        <taxon>Polarella</taxon>
    </lineage>
</organism>
<proteinExistence type="predicted"/>
<dbReference type="PROSITE" id="PS51384">
    <property type="entry name" value="FAD_FR"/>
    <property type="match status" value="1"/>
</dbReference>
<evidence type="ECO:0000259" key="10">
    <source>
        <dbReference type="PROSITE" id="PS51384"/>
    </source>
</evidence>
<feature type="transmembrane region" description="Helical" evidence="8">
    <location>
        <begin position="631"/>
        <end position="648"/>
    </location>
</feature>
<dbReference type="InterPro" id="IPR017938">
    <property type="entry name" value="Riboflavin_synthase-like_b-brl"/>
</dbReference>
<evidence type="ECO:0000256" key="5">
    <source>
        <dbReference type="PIRSR" id="PIRSR601834-1"/>
    </source>
</evidence>
<name>A0A813GA89_POLGL</name>
<feature type="region of interest" description="Disordered" evidence="7">
    <location>
        <begin position="101"/>
        <end position="126"/>
    </location>
</feature>
<protein>
    <recommendedName>
        <fullName evidence="13">Cytochrome b5 heme-binding domain-containing protein</fullName>
    </recommendedName>
</protein>
<feature type="binding site" evidence="5">
    <location>
        <position position="804"/>
    </location>
    <ligand>
        <name>FAD</name>
        <dbReference type="ChEBI" id="CHEBI:57692"/>
    </ligand>
</feature>
<evidence type="ECO:0000256" key="2">
    <source>
        <dbReference type="ARBA" id="ARBA00022630"/>
    </source>
</evidence>
<dbReference type="PRINTS" id="PR00406">
    <property type="entry name" value="CYTB5RDTASE"/>
</dbReference>
<comment type="cofactor">
    <cofactor evidence="1 5">
        <name>FAD</name>
        <dbReference type="ChEBI" id="CHEBI:57692"/>
    </cofactor>
</comment>
<dbReference type="OrthoDB" id="260519at2759"/>
<gene>
    <name evidence="11" type="ORF">PGLA1383_LOCUS41175</name>
</gene>
<comment type="caution">
    <text evidence="11">The sequence shown here is derived from an EMBL/GenBank/DDBJ whole genome shotgun (WGS) entry which is preliminary data.</text>
</comment>
<evidence type="ECO:0000256" key="7">
    <source>
        <dbReference type="SAM" id="MobiDB-lite"/>
    </source>
</evidence>
<evidence type="ECO:0000313" key="12">
    <source>
        <dbReference type="Proteomes" id="UP000654075"/>
    </source>
</evidence>
<dbReference type="InterPro" id="IPR039261">
    <property type="entry name" value="FNR_nucleotide-bd"/>
</dbReference>